<dbReference type="SUPFAM" id="SSF54593">
    <property type="entry name" value="Glyoxalase/Bleomycin resistance protein/Dihydroxybiphenyl dioxygenase"/>
    <property type="match status" value="1"/>
</dbReference>
<dbReference type="Proteomes" id="UP001205311">
    <property type="component" value="Unassembled WGS sequence"/>
</dbReference>
<dbReference type="CDD" id="cd08351">
    <property type="entry name" value="ChaP_like"/>
    <property type="match status" value="1"/>
</dbReference>
<accession>A0ABT1HNQ4</accession>
<dbReference type="InterPro" id="IPR029068">
    <property type="entry name" value="Glyas_Bleomycin-R_OHBP_Dase"/>
</dbReference>
<dbReference type="Gene3D" id="3.10.180.10">
    <property type="entry name" value="2,3-Dihydroxybiphenyl 1,2-Dioxygenase, domain 1"/>
    <property type="match status" value="1"/>
</dbReference>
<dbReference type="PROSITE" id="PS51819">
    <property type="entry name" value="VOC"/>
    <property type="match status" value="1"/>
</dbReference>
<gene>
    <name evidence="2" type="ORF">LX15_000827</name>
</gene>
<proteinExistence type="predicted"/>
<dbReference type="RefSeq" id="WP_253668112.1">
    <property type="nucleotide sequence ID" value="NZ_JAMTCP010000003.1"/>
</dbReference>
<reference evidence="2 3" key="1">
    <citation type="submission" date="2022-06" db="EMBL/GenBank/DDBJ databases">
        <title>Genomic Encyclopedia of Archaeal and Bacterial Type Strains, Phase II (KMG-II): from individual species to whole genera.</title>
        <authorList>
            <person name="Goeker M."/>
        </authorList>
    </citation>
    <scope>NUCLEOTIDE SEQUENCE [LARGE SCALE GENOMIC DNA]</scope>
    <source>
        <strain evidence="2 3">DSM 40477</strain>
    </source>
</reference>
<dbReference type="InterPro" id="IPR037523">
    <property type="entry name" value="VOC_core"/>
</dbReference>
<dbReference type="EMBL" id="JAMTCP010000003">
    <property type="protein sequence ID" value="MCP2257142.1"/>
    <property type="molecule type" value="Genomic_DNA"/>
</dbReference>
<sequence>MTITLNHTIVPARDKRRSAEFLAWLLGLTAGEQTGPFVPVRINDELTFDFDDEDGFHPGHYAFLVDDELFDAVLGRLSDAGTVPYGSGPEHGWDRSINHLNGGRGVYVCDPDGHSYELFTTVPA</sequence>
<evidence type="ECO:0000313" key="3">
    <source>
        <dbReference type="Proteomes" id="UP001205311"/>
    </source>
</evidence>
<feature type="domain" description="VOC" evidence="1">
    <location>
        <begin position="4"/>
        <end position="121"/>
    </location>
</feature>
<evidence type="ECO:0000313" key="2">
    <source>
        <dbReference type="EMBL" id="MCP2257142.1"/>
    </source>
</evidence>
<protein>
    <submittedName>
        <fullName evidence="2">Glyoxalase-like domain</fullName>
    </submittedName>
</protein>
<keyword evidence="3" id="KW-1185">Reference proteome</keyword>
<comment type="caution">
    <text evidence="2">The sequence shown here is derived from an EMBL/GenBank/DDBJ whole genome shotgun (WGS) entry which is preliminary data.</text>
</comment>
<name>A0ABT1HNQ4_STRSD</name>
<evidence type="ECO:0000259" key="1">
    <source>
        <dbReference type="PROSITE" id="PS51819"/>
    </source>
</evidence>
<organism evidence="2 3">
    <name type="scientific">Streptoalloteichus tenebrarius (strain ATCC 17920 / DSM 40477 / JCM 4838 / CBS 697.72 / NBRC 16177 / NCIMB 11028 / NRRL B-12390 / A12253. 1 / ISP 5477)</name>
    <name type="common">Streptomyces tenebrarius</name>
    <dbReference type="NCBI Taxonomy" id="1933"/>
    <lineage>
        <taxon>Bacteria</taxon>
        <taxon>Bacillati</taxon>
        <taxon>Actinomycetota</taxon>
        <taxon>Actinomycetes</taxon>
        <taxon>Pseudonocardiales</taxon>
        <taxon>Pseudonocardiaceae</taxon>
        <taxon>Streptoalloteichus</taxon>
    </lineage>
</organism>